<evidence type="ECO:0000313" key="2">
    <source>
        <dbReference type="EMBL" id="MCO5725171.1"/>
    </source>
</evidence>
<evidence type="ECO:0008006" key="4">
    <source>
        <dbReference type="Google" id="ProtNLM"/>
    </source>
</evidence>
<feature type="transmembrane region" description="Helical" evidence="1">
    <location>
        <begin position="78"/>
        <end position="96"/>
    </location>
</feature>
<keyword evidence="1" id="KW-0472">Membrane</keyword>
<protein>
    <recommendedName>
        <fullName evidence="4">Competence protein</fullName>
    </recommendedName>
</protein>
<dbReference type="Proteomes" id="UP001206312">
    <property type="component" value="Unassembled WGS sequence"/>
</dbReference>
<keyword evidence="3" id="KW-1185">Reference proteome</keyword>
<name>A0ABT1AZ09_9FLAO</name>
<keyword evidence="1" id="KW-1133">Transmembrane helix</keyword>
<proteinExistence type="predicted"/>
<dbReference type="EMBL" id="JAMXIB010000007">
    <property type="protein sequence ID" value="MCO5725171.1"/>
    <property type="molecule type" value="Genomic_DNA"/>
</dbReference>
<comment type="caution">
    <text evidence="2">The sequence shown here is derived from an EMBL/GenBank/DDBJ whole genome shotgun (WGS) entry which is preliminary data.</text>
</comment>
<organism evidence="2 3">
    <name type="scientific">Robiginitalea marina</name>
    <dbReference type="NCBI Taxonomy" id="2954105"/>
    <lineage>
        <taxon>Bacteria</taxon>
        <taxon>Pseudomonadati</taxon>
        <taxon>Bacteroidota</taxon>
        <taxon>Flavobacteriia</taxon>
        <taxon>Flavobacteriales</taxon>
        <taxon>Flavobacteriaceae</taxon>
        <taxon>Robiginitalea</taxon>
    </lineage>
</organism>
<evidence type="ECO:0000313" key="3">
    <source>
        <dbReference type="Proteomes" id="UP001206312"/>
    </source>
</evidence>
<accession>A0ABT1AZ09</accession>
<sequence>MQAPVVQDEFVKAAGEVQNYVESSTDYLRLRMFKTLMRLVTSLAKSLVMGVLALLTLLFLSLAASLSLGEKLGDYPQGFLWVGGFYLLVAAMAFLLRHRLERTVLRHFSDLYFDEL</sequence>
<feature type="transmembrane region" description="Helical" evidence="1">
    <location>
        <begin position="39"/>
        <end position="66"/>
    </location>
</feature>
<keyword evidence="1" id="KW-0812">Transmembrane</keyword>
<evidence type="ECO:0000256" key="1">
    <source>
        <dbReference type="SAM" id="Phobius"/>
    </source>
</evidence>
<gene>
    <name evidence="2" type="ORF">NG653_09915</name>
</gene>
<reference evidence="2 3" key="1">
    <citation type="submission" date="2022-06" db="EMBL/GenBank/DDBJ databases">
        <authorList>
            <person name="Xuan X."/>
        </authorList>
    </citation>
    <scope>NUCLEOTIDE SEQUENCE [LARGE SCALE GENOMIC DNA]</scope>
    <source>
        <strain evidence="2 3">2V75</strain>
    </source>
</reference>
<dbReference type="RefSeq" id="WP_252741549.1">
    <property type="nucleotide sequence ID" value="NZ_JAMXIB010000007.1"/>
</dbReference>